<evidence type="ECO:0000313" key="1">
    <source>
        <dbReference type="EMBL" id="PKK68798.1"/>
    </source>
</evidence>
<dbReference type="VEuPathDB" id="FungiDB:RhiirA1_458409"/>
<dbReference type="EMBL" id="LLXL01000801">
    <property type="protein sequence ID" value="PKK68798.1"/>
    <property type="molecule type" value="Genomic_DNA"/>
</dbReference>
<evidence type="ECO:0008006" key="3">
    <source>
        <dbReference type="Google" id="ProtNLM"/>
    </source>
</evidence>
<dbReference type="VEuPathDB" id="FungiDB:FUN_010114"/>
<dbReference type="AlphaFoldDB" id="A0A2N1N4K7"/>
<dbReference type="InterPro" id="IPR032675">
    <property type="entry name" value="LRR_dom_sf"/>
</dbReference>
<reference evidence="1 2" key="2">
    <citation type="submission" date="2017-10" db="EMBL/GenBank/DDBJ databases">
        <title>Extensive intraspecific genome diversity in a model arbuscular mycorrhizal fungus.</title>
        <authorList>
            <person name="Chen E.C.H."/>
            <person name="Morin E."/>
            <person name="Baudet D."/>
            <person name="Noel J."/>
            <person name="Ndikumana S."/>
            <person name="Charron P."/>
            <person name="St-Onge C."/>
            <person name="Giorgi J."/>
            <person name="Grigoriev I.V."/>
            <person name="Roux C."/>
            <person name="Martin F.M."/>
            <person name="Corradi N."/>
        </authorList>
    </citation>
    <scope>NUCLEOTIDE SEQUENCE [LARGE SCALE GENOMIC DNA]</scope>
    <source>
        <strain evidence="1 2">C2</strain>
    </source>
</reference>
<organism evidence="1 2">
    <name type="scientific">Rhizophagus irregularis</name>
    <dbReference type="NCBI Taxonomy" id="588596"/>
    <lineage>
        <taxon>Eukaryota</taxon>
        <taxon>Fungi</taxon>
        <taxon>Fungi incertae sedis</taxon>
        <taxon>Mucoromycota</taxon>
        <taxon>Glomeromycotina</taxon>
        <taxon>Glomeromycetes</taxon>
        <taxon>Glomerales</taxon>
        <taxon>Glomeraceae</taxon>
        <taxon>Rhizophagus</taxon>
    </lineage>
</organism>
<protein>
    <recommendedName>
        <fullName evidence="3">F-box domain-containing protein</fullName>
    </recommendedName>
</protein>
<accession>A0A2N1N4K7</accession>
<gene>
    <name evidence="1" type="ORF">RhiirC2_781799</name>
</gene>
<comment type="caution">
    <text evidence="1">The sequence shown here is derived from an EMBL/GenBank/DDBJ whole genome shotgun (WGS) entry which is preliminary data.</text>
</comment>
<sequence length="463" mass="54867">MSKLIFDLLYDIIKEFYNDRKTLLSCLLVNKFWCEITIPILWRNPWNNLTVSNEKLLLNLLIKHLSVESRNNLKNQGIHFSLNSYKKPLFNYISFCKHLDLCRIHGLVIRSEMFIIYDEILRLFINEYNKFTHLYIPLDFNRLIHLLPGFKCCLSDIEFLSCSTSLDKSILSGLIGMCKYIRKLELRISKKDNNHRFIRLIELNRPFNVSLSTSYKSGMHDEEFNEALELSLIKYARRIQSFSLTKSPNTADFLSHLFNLTSLRLNGDYGEEWNCLKHLSLPFLQTLKIGGFIQAKYLANIITSTKGYLNKINIDIDHHSDINNQRIIQAIYRNCPNLKRLKLEIKNNNISELEPLLRSCKYLNKLHILKRNNAITNWNNCFKVLSKSSPTNLSKFKFDCRDIDEFQLDSLELFFDNWKVRQPMILQFNFYINLNIQYKDFMRLIDKYKKKGNIKYFVIKSAI</sequence>
<reference evidence="1 2" key="1">
    <citation type="submission" date="2016-04" db="EMBL/GenBank/DDBJ databases">
        <title>Genome analyses suggest a sexual origin of heterokaryosis in a supposedly ancient asexual fungus.</title>
        <authorList>
            <person name="Ropars J."/>
            <person name="Sedzielewska K."/>
            <person name="Noel J."/>
            <person name="Charron P."/>
            <person name="Farinelli L."/>
            <person name="Marton T."/>
            <person name="Kruger M."/>
            <person name="Pelin A."/>
            <person name="Brachmann A."/>
            <person name="Corradi N."/>
        </authorList>
    </citation>
    <scope>NUCLEOTIDE SEQUENCE [LARGE SCALE GENOMIC DNA]</scope>
    <source>
        <strain evidence="1 2">C2</strain>
    </source>
</reference>
<proteinExistence type="predicted"/>
<evidence type="ECO:0000313" key="2">
    <source>
        <dbReference type="Proteomes" id="UP000233469"/>
    </source>
</evidence>
<dbReference type="Proteomes" id="UP000233469">
    <property type="component" value="Unassembled WGS sequence"/>
</dbReference>
<name>A0A2N1N4K7_9GLOM</name>
<dbReference type="Gene3D" id="3.80.10.10">
    <property type="entry name" value="Ribonuclease Inhibitor"/>
    <property type="match status" value="1"/>
</dbReference>